<reference evidence="1 2" key="1">
    <citation type="submission" date="2018-06" db="EMBL/GenBank/DDBJ databases">
        <title>Comparative genomics reveals the genomic features of Rhizophagus irregularis, R. cerebriforme, R. diaphanum and Gigaspora rosea, and their symbiotic lifestyle signature.</title>
        <authorList>
            <person name="Morin E."/>
            <person name="San Clemente H."/>
            <person name="Chen E.C.H."/>
            <person name="De La Providencia I."/>
            <person name="Hainaut M."/>
            <person name="Kuo A."/>
            <person name="Kohler A."/>
            <person name="Murat C."/>
            <person name="Tang N."/>
            <person name="Roy S."/>
            <person name="Loubradou J."/>
            <person name="Henrissat B."/>
            <person name="Grigoriev I.V."/>
            <person name="Corradi N."/>
            <person name="Roux C."/>
            <person name="Martin F.M."/>
        </authorList>
    </citation>
    <scope>NUCLEOTIDE SEQUENCE [LARGE SCALE GENOMIC DNA]</scope>
    <source>
        <strain evidence="1 2">DAOM 194757</strain>
    </source>
</reference>
<name>A0A397W1U6_9GLOM</name>
<dbReference type="AlphaFoldDB" id="A0A397W1U6"/>
<keyword evidence="2" id="KW-1185">Reference proteome</keyword>
<dbReference type="EMBL" id="QKWP01000105">
    <property type="protein sequence ID" value="RIB27249.1"/>
    <property type="molecule type" value="Genomic_DNA"/>
</dbReference>
<proteinExistence type="predicted"/>
<protein>
    <submittedName>
        <fullName evidence="1">Uncharacterized protein</fullName>
    </submittedName>
</protein>
<gene>
    <name evidence="1" type="ORF">C2G38_43814</name>
</gene>
<evidence type="ECO:0000313" key="2">
    <source>
        <dbReference type="Proteomes" id="UP000266673"/>
    </source>
</evidence>
<dbReference type="Proteomes" id="UP000266673">
    <property type="component" value="Unassembled WGS sequence"/>
</dbReference>
<organism evidence="1 2">
    <name type="scientific">Gigaspora rosea</name>
    <dbReference type="NCBI Taxonomy" id="44941"/>
    <lineage>
        <taxon>Eukaryota</taxon>
        <taxon>Fungi</taxon>
        <taxon>Fungi incertae sedis</taxon>
        <taxon>Mucoromycota</taxon>
        <taxon>Glomeromycotina</taxon>
        <taxon>Glomeromycetes</taxon>
        <taxon>Diversisporales</taxon>
        <taxon>Gigasporaceae</taxon>
        <taxon>Gigaspora</taxon>
    </lineage>
</organism>
<sequence>MWVYKPRFLSPFLSLVLPTRVKLYNFWARPFARHSLRLRTSKRTQSHQNYPALGYSHRNNVMKLFSENRTKIHLNNFILS</sequence>
<accession>A0A397W1U6</accession>
<evidence type="ECO:0000313" key="1">
    <source>
        <dbReference type="EMBL" id="RIB27249.1"/>
    </source>
</evidence>
<comment type="caution">
    <text evidence="1">The sequence shown here is derived from an EMBL/GenBank/DDBJ whole genome shotgun (WGS) entry which is preliminary data.</text>
</comment>